<comment type="caution">
    <text evidence="2">The sequence shown here is derived from an EMBL/GenBank/DDBJ whole genome shotgun (WGS) entry which is preliminary data.</text>
</comment>
<dbReference type="AlphaFoldDB" id="A0A9W8LYW1"/>
<sequence>MVWMYFRGLPAEATTECLYFLTNELAEQIEFTKRTRKEACGRFWLRSIEDAKQILHCSNYAVTDNCLVRLYMDCRYLKSCVKVVVRGMLATTSEERRLYEHCRKFGTVCKLEFDAEAANIWFDTEMAAQDLVNTRKVLGKSVQAYIDSTVQEIVIPDSNEIIDGEPMFIDSSDSSTDIPKKALSGPKPAIQPLVRQKRVGRKSTRMPAAKNKATESLGNSAHSHSARKTASKRPRNPKLMIRQGTVVRTDPMHISQSDTEAPRRSRRRIRNMLDLRHWREKAPFIYEFIYRRVPELTADDDGCCLSMAWSTADSPGMVNCYLSQGNVQAASLIKEWSMVRQRSDDVSSVITMTTFDIPERGGMANIKSLLSAFNSEDVAILHKNQMKDGNLQAISNLKLRDEGRVLFGCAMESVVVWTTDSILQRGSLLLLDGIDGVYDVGRDYVVANSSRGEVGVWKSGSRNYIWRYNDTRRFRTAPQLETPLVTALHIASSDDGAFVGNHTGCLAYCDFREPYMRLLTTSDQDGAIKCIEQVSDTEILIGTCDGFLGLLDTRYVRTTTKASAVRTYPTPAGSAINAIRPCPYDSNVFATAVDTNVHIYCKEPQNSPLIFTHEAHQSPVTDFGWHPRHEYPYTIGSAELGTDRGSGEIQIWRPANYLL</sequence>
<feature type="compositionally biased region" description="Polar residues" evidence="1">
    <location>
        <begin position="214"/>
        <end position="223"/>
    </location>
</feature>
<dbReference type="Gene3D" id="2.130.10.10">
    <property type="entry name" value="YVTN repeat-like/Quinoprotein amine dehydrogenase"/>
    <property type="match status" value="1"/>
</dbReference>
<gene>
    <name evidence="2" type="ORF">IWW36_004329</name>
</gene>
<dbReference type="Proteomes" id="UP001139887">
    <property type="component" value="Unassembled WGS sequence"/>
</dbReference>
<dbReference type="EMBL" id="JANBUW010000526">
    <property type="protein sequence ID" value="KAJ2846489.1"/>
    <property type="molecule type" value="Genomic_DNA"/>
</dbReference>
<protein>
    <submittedName>
        <fullName evidence="2">Uncharacterized protein</fullName>
    </submittedName>
</protein>
<evidence type="ECO:0000313" key="3">
    <source>
        <dbReference type="Proteomes" id="UP001139887"/>
    </source>
</evidence>
<name>A0A9W8LYW1_9FUNG</name>
<evidence type="ECO:0000256" key="1">
    <source>
        <dbReference type="SAM" id="MobiDB-lite"/>
    </source>
</evidence>
<feature type="region of interest" description="Disordered" evidence="1">
    <location>
        <begin position="169"/>
        <end position="265"/>
    </location>
</feature>
<accession>A0A9W8LYW1</accession>
<feature type="compositionally biased region" description="Basic residues" evidence="1">
    <location>
        <begin position="224"/>
        <end position="236"/>
    </location>
</feature>
<reference evidence="2" key="1">
    <citation type="submission" date="2022-07" db="EMBL/GenBank/DDBJ databases">
        <title>Phylogenomic reconstructions and comparative analyses of Kickxellomycotina fungi.</title>
        <authorList>
            <person name="Reynolds N.K."/>
            <person name="Stajich J.E."/>
            <person name="Barry K."/>
            <person name="Grigoriev I.V."/>
            <person name="Crous P."/>
            <person name="Smith M.E."/>
        </authorList>
    </citation>
    <scope>NUCLEOTIDE SEQUENCE</scope>
    <source>
        <strain evidence="2">NRRL 1566</strain>
    </source>
</reference>
<feature type="compositionally biased region" description="Basic residues" evidence="1">
    <location>
        <begin position="195"/>
        <end position="204"/>
    </location>
</feature>
<dbReference type="SUPFAM" id="SSF101908">
    <property type="entry name" value="Putative isomerase YbhE"/>
    <property type="match status" value="1"/>
</dbReference>
<organism evidence="2 3">
    <name type="scientific">Coemansia brasiliensis</name>
    <dbReference type="NCBI Taxonomy" id="2650707"/>
    <lineage>
        <taxon>Eukaryota</taxon>
        <taxon>Fungi</taxon>
        <taxon>Fungi incertae sedis</taxon>
        <taxon>Zoopagomycota</taxon>
        <taxon>Kickxellomycotina</taxon>
        <taxon>Kickxellomycetes</taxon>
        <taxon>Kickxellales</taxon>
        <taxon>Kickxellaceae</taxon>
        <taxon>Coemansia</taxon>
    </lineage>
</organism>
<evidence type="ECO:0000313" key="2">
    <source>
        <dbReference type="EMBL" id="KAJ2846489.1"/>
    </source>
</evidence>
<dbReference type="OrthoDB" id="5536067at2759"/>
<proteinExistence type="predicted"/>
<keyword evidence="3" id="KW-1185">Reference proteome</keyword>
<dbReference type="InterPro" id="IPR015943">
    <property type="entry name" value="WD40/YVTN_repeat-like_dom_sf"/>
</dbReference>